<feature type="domain" description="Reverse transcriptase thumb" evidence="7">
    <location>
        <begin position="1"/>
        <end position="50"/>
    </location>
</feature>
<reference evidence="8 9" key="1">
    <citation type="submission" date="2019-09" db="EMBL/GenBank/DDBJ databases">
        <title>Bird 10,000 Genomes (B10K) Project - Family phase.</title>
        <authorList>
            <person name="Zhang G."/>
        </authorList>
    </citation>
    <scope>NUCLEOTIDE SEQUENCE [LARGE SCALE GENOMIC DNA]</scope>
    <source>
        <strain evidence="8">B10K-DU-001-48</strain>
        <tissue evidence="8">Muscle</tissue>
    </source>
</reference>
<evidence type="ECO:0000256" key="4">
    <source>
        <dbReference type="ARBA" id="ARBA00022759"/>
    </source>
</evidence>
<organism evidence="8 9">
    <name type="scientific">Dicrurus megarhynchus</name>
    <dbReference type="NCBI Taxonomy" id="450177"/>
    <lineage>
        <taxon>Eukaryota</taxon>
        <taxon>Metazoa</taxon>
        <taxon>Chordata</taxon>
        <taxon>Craniata</taxon>
        <taxon>Vertebrata</taxon>
        <taxon>Euteleostomi</taxon>
        <taxon>Archelosauria</taxon>
        <taxon>Archosauria</taxon>
        <taxon>Dinosauria</taxon>
        <taxon>Saurischia</taxon>
        <taxon>Theropoda</taxon>
        <taxon>Coelurosauria</taxon>
        <taxon>Aves</taxon>
        <taxon>Neognathae</taxon>
        <taxon>Neoaves</taxon>
        <taxon>Telluraves</taxon>
        <taxon>Australaves</taxon>
        <taxon>Passeriformes</taxon>
        <taxon>Corvoidea</taxon>
        <taxon>Dicruridae</taxon>
        <taxon>Dicrurus</taxon>
    </lineage>
</organism>
<evidence type="ECO:0000313" key="9">
    <source>
        <dbReference type="Proteomes" id="UP000537234"/>
    </source>
</evidence>
<keyword evidence="1" id="KW-0808">Transferase</keyword>
<keyword evidence="3" id="KW-0540">Nuclease</keyword>
<dbReference type="GO" id="GO:0003964">
    <property type="term" value="F:RNA-directed DNA polymerase activity"/>
    <property type="evidence" value="ECO:0007669"/>
    <property type="project" value="UniProtKB-KW"/>
</dbReference>
<gene>
    <name evidence="8" type="primary">Ervk18</name>
    <name evidence="8" type="ORF">DICMEG_R15400</name>
</gene>
<evidence type="ECO:0000256" key="6">
    <source>
        <dbReference type="ARBA" id="ARBA00022918"/>
    </source>
</evidence>
<feature type="non-terminal residue" evidence="8">
    <location>
        <position position="1"/>
    </location>
</feature>
<keyword evidence="9" id="KW-1185">Reference proteome</keyword>
<keyword evidence="5" id="KW-0378">Hydrolase</keyword>
<comment type="caution">
    <text evidence="8">The sequence shown here is derived from an EMBL/GenBank/DDBJ whole genome shotgun (WGS) entry which is preliminary data.</text>
</comment>
<evidence type="ECO:0000256" key="1">
    <source>
        <dbReference type="ARBA" id="ARBA00022679"/>
    </source>
</evidence>
<dbReference type="InterPro" id="IPR010661">
    <property type="entry name" value="RVT_thumb"/>
</dbReference>
<dbReference type="InterPro" id="IPR043502">
    <property type="entry name" value="DNA/RNA_pol_sf"/>
</dbReference>
<dbReference type="Proteomes" id="UP000537234">
    <property type="component" value="Unassembled WGS sequence"/>
</dbReference>
<feature type="non-terminal residue" evidence="8">
    <location>
        <position position="97"/>
    </location>
</feature>
<dbReference type="InterPro" id="IPR043128">
    <property type="entry name" value="Rev_trsase/Diguanyl_cyclase"/>
</dbReference>
<keyword evidence="6" id="KW-0695">RNA-directed DNA polymerase</keyword>
<protein>
    <submittedName>
        <fullName evidence="8">POK18 protein</fullName>
    </submittedName>
</protein>
<dbReference type="PANTHER" id="PTHR41694">
    <property type="entry name" value="ENDOGENOUS RETROVIRUS GROUP K MEMBER POL PROTEIN"/>
    <property type="match status" value="1"/>
</dbReference>
<evidence type="ECO:0000256" key="3">
    <source>
        <dbReference type="ARBA" id="ARBA00022722"/>
    </source>
</evidence>
<dbReference type="Pfam" id="PF06817">
    <property type="entry name" value="RVT_thumb"/>
    <property type="match status" value="1"/>
</dbReference>
<dbReference type="Gene3D" id="3.30.70.270">
    <property type="match status" value="1"/>
</dbReference>
<dbReference type="GO" id="GO:0016787">
    <property type="term" value="F:hydrolase activity"/>
    <property type="evidence" value="ECO:0007669"/>
    <property type="project" value="UniProtKB-KW"/>
</dbReference>
<keyword evidence="2" id="KW-0548">Nucleotidyltransferase</keyword>
<dbReference type="EMBL" id="VXAD01006005">
    <property type="protein sequence ID" value="NXJ23189.1"/>
    <property type="molecule type" value="Genomic_DNA"/>
</dbReference>
<name>A0A7K9ZRC4_9CORV</name>
<evidence type="ECO:0000256" key="2">
    <source>
        <dbReference type="ARBA" id="ARBA00022695"/>
    </source>
</evidence>
<sequence>LQKLLGTINWVRPLLGITNQDLQPPFELLKGDTHIVSPRTLIPEGHTALQHVASAIAARQAACWDPELPILTIILNPSRQPHGLLLQWDDHLTDPLL</sequence>
<accession>A0A7K9ZRC4</accession>
<evidence type="ECO:0000313" key="8">
    <source>
        <dbReference type="EMBL" id="NXJ23189.1"/>
    </source>
</evidence>
<proteinExistence type="predicted"/>
<dbReference type="AlphaFoldDB" id="A0A7K9ZRC4"/>
<dbReference type="PANTHER" id="PTHR41694:SF3">
    <property type="entry name" value="RNA-DIRECTED DNA POLYMERASE-RELATED"/>
    <property type="match status" value="1"/>
</dbReference>
<dbReference type="SUPFAM" id="SSF56672">
    <property type="entry name" value="DNA/RNA polymerases"/>
    <property type="match status" value="1"/>
</dbReference>
<dbReference type="GO" id="GO:0035613">
    <property type="term" value="F:RNA stem-loop binding"/>
    <property type="evidence" value="ECO:0007669"/>
    <property type="project" value="TreeGrafter"/>
</dbReference>
<evidence type="ECO:0000259" key="7">
    <source>
        <dbReference type="Pfam" id="PF06817"/>
    </source>
</evidence>
<keyword evidence="4" id="KW-0255">Endonuclease</keyword>
<dbReference type="GO" id="GO:0004519">
    <property type="term" value="F:endonuclease activity"/>
    <property type="evidence" value="ECO:0007669"/>
    <property type="project" value="UniProtKB-KW"/>
</dbReference>
<evidence type="ECO:0000256" key="5">
    <source>
        <dbReference type="ARBA" id="ARBA00022801"/>
    </source>
</evidence>